<comment type="similarity">
    <text evidence="1">Belongs to the helicase family.</text>
</comment>
<dbReference type="InterPro" id="IPR025476">
    <property type="entry name" value="Helitron_helicase-like"/>
</dbReference>
<dbReference type="Pfam" id="PF21530">
    <property type="entry name" value="Pif1_2B_dom"/>
    <property type="match status" value="1"/>
</dbReference>
<sequence>MDKNAKRRKRYAEMPHSQKADLLHRRRERNASKKAATAVPSSGETIRFQRPVENSRDYFSSTPLGYTQTGVVLVGAVDSSIPASSSLNDNRENLFITQSEYVTSASYPTPASLPWQLARGRNLQHVPSRLSRLENIPTQSAILPPTPNCEHCGAKRFPSEPLSFCCSEGEISVVAPAMPYALKRLFIGNDEECEHFRKNSRTYNNNVTFTSYGAKYDHELTKNTKGVYTFRVQGQVYHFLDGLISRSDKSSGVQLYFFDTDEEQTNRVQNSDKLRPATLKLLMTILQENPYRRFFKELRHVQAIETHTIVLRCYSGLDQRVFNLPTASQVAAIWTEPDDELAEKSPHIQVYSHSNASYRVQSYYACYDPVQYPLLFPRGESGWHRRIKRLFSKMKKPDTDDPEVHVDFSSAQDPSALFHFEDIAVRQKTSQDYTVSAREYYCYRLQIRDNDDSILIHSLRLFQQFVVGTYIKIETSRLDFHRKRQTEIRTEILQGVLDSVAIGQTQGSRVGRRIVLPASFIGDPRDMRRRYLDAMTLVQKYGKSDIFLTMTCNPMWKEIQENLQYHEKPQDRPDLLARVFRAKFEMLKVELLKKQIFGEVAACVYVIEFQKRGFPHAHLLLILKSGSKLLNPESYDKIVCAEIPDPVKNRHLYSLVIKHMIHGPCGYRDKQSPCMRAGKCKNHYPKNFAPYTVHGEDSYACYRRRDDGRKIKVRKHELNNLWVIPYSPYLLALFDCHINVEICSTVKLVKYLYKYIFKGHDLISFNLVDQGSSGTIDEINSFQQARWVSPPEALWRIYEFRLTEMNPAVYTLQVHLPDQQFVSFDKSSDLWYLLRKIDFSKTMLTQFFRMNKTNATAQNLKCLYRDFPQHFVWTPKTKTWSERSRRTVIGRLVTVEPREGERYYLRLLLTHIPGPTSFDDLLMVRGHKTASFREACLELDLLESDSYIEQALEETAQFQMPYLLSSAHRHCTPIEIKRKVLWDINVTLEHMGKTLDDYHFLEDSFASCHVSSSKGQAFFVDGPGGTGKTFLYRALLASLRSQGYVAIAVATSGVAASLLPGGRTAHSRFKIPLDFSKQKACQLSKQSSVAKLIVDAKLILWDEASMAKREAIEAFHCLLTDIMESDLPFGGKTIAFGGDFRQTLPIVEHLPPPDLVQSTLLCSHLWSHMCKLQLRTNMRAALDPTFSAFLLRVGEGVEHVDEHSQISLPSHMVIPYHNKQESLDRLLGIIFPDLNLYSCDRYQMINRCVLCPKNYSVDEINEVMIAKFPGCLHRYISCDRTVDRRYQADYQDFLNSLNPKGLPPHQLLLKENCPIMLLRNLNPTEGLCNGTRLICRELAEHTISAEIVSGLHRGKKVFIPKIPLQTSHTEKNGIPFIRTQFPVRLCFAMTINKSQGQTLDYVGIYLREPVFSHGQLYVALSRARNSSAVKVLIASGTSDDVKTDYVLGIVVQSLDVKHINKNGKESVVQKFVIVNKELKVSFYNGVTLSTWFDSAILIDPPIEETGNLKKWARKNSQLLSDLVTDAAYMKFNPDVPLKPDQKITKIILLKPAQKSSWVKVSFSFEHIFQKFWYMGCKKCFRSTTAPHGVVFTCNSCKERHPAEPRYRFDIDLTDTTGTVTASIFGELAETLLTFTALEAMEHFTQNIELPLEKTHAELKQKLFLAHIKPVQSQLADAKQRYTIIYYCETTDRLEYELLDIQEMPDHVLTYNETANSASIASVNEGSSSKVKSCLAKRFEESEGDCSSASPVEAANSPKRAKFS</sequence>
<feature type="region of interest" description="Disordered" evidence="2">
    <location>
        <begin position="1742"/>
        <end position="1763"/>
    </location>
</feature>
<evidence type="ECO:0000259" key="5">
    <source>
        <dbReference type="Pfam" id="PF14214"/>
    </source>
</evidence>
<evidence type="ECO:0000259" key="4">
    <source>
        <dbReference type="Pfam" id="PF08646"/>
    </source>
</evidence>
<protein>
    <recommendedName>
        <fullName evidence="1">ATP-dependent DNA helicase</fullName>
        <ecNumber evidence="1">5.6.2.3</ecNumber>
    </recommendedName>
</protein>
<dbReference type="Gene3D" id="2.40.50.140">
    <property type="entry name" value="Nucleic acid-binding proteins"/>
    <property type="match status" value="2"/>
</dbReference>
<keyword evidence="1" id="KW-0233">DNA recombination</keyword>
<keyword evidence="1" id="KW-0547">Nucleotide-binding</keyword>
<dbReference type="Pfam" id="PF08646">
    <property type="entry name" value="Rep_fac-A_C"/>
    <property type="match status" value="1"/>
</dbReference>
<dbReference type="RefSeq" id="XP_071921412.1">
    <property type="nucleotide sequence ID" value="XM_072065311.1"/>
</dbReference>
<dbReference type="InterPro" id="IPR010285">
    <property type="entry name" value="DNA_helicase_pif1-like_DEAD"/>
</dbReference>
<dbReference type="InterPro" id="IPR049163">
    <property type="entry name" value="Pif1-like_2B_dom"/>
</dbReference>
<dbReference type="SUPFAM" id="SSF52540">
    <property type="entry name" value="P-loop containing nucleoside triphosphate hydrolases"/>
    <property type="match status" value="2"/>
</dbReference>
<dbReference type="Pfam" id="PF14214">
    <property type="entry name" value="Helitron_like_N"/>
    <property type="match status" value="1"/>
</dbReference>
<evidence type="ECO:0000259" key="3">
    <source>
        <dbReference type="Pfam" id="PF05970"/>
    </source>
</evidence>
<dbReference type="InterPro" id="IPR013955">
    <property type="entry name" value="Rep_factor-A_C"/>
</dbReference>
<feature type="domain" description="Helitron helicase-like" evidence="5">
    <location>
        <begin position="440"/>
        <end position="621"/>
    </location>
</feature>
<keyword evidence="1" id="KW-0067">ATP-binding</keyword>
<name>A0ABM4VPH7_COFAR</name>
<feature type="compositionally biased region" description="Basic and acidic residues" evidence="2">
    <location>
        <begin position="11"/>
        <end position="23"/>
    </location>
</feature>
<reference evidence="8" key="1">
    <citation type="submission" date="2025-08" db="UniProtKB">
        <authorList>
            <consortium name="RefSeq"/>
        </authorList>
    </citation>
    <scope>IDENTIFICATION</scope>
    <source>
        <tissue evidence="8">Leaves</tissue>
    </source>
</reference>
<feature type="compositionally biased region" description="Basic residues" evidence="2">
    <location>
        <begin position="1"/>
        <end position="10"/>
    </location>
</feature>
<proteinExistence type="inferred from homology"/>
<evidence type="ECO:0000259" key="6">
    <source>
        <dbReference type="Pfam" id="PF21530"/>
    </source>
</evidence>
<evidence type="ECO:0000313" key="8">
    <source>
        <dbReference type="RefSeq" id="XP_071921412.1"/>
    </source>
</evidence>
<dbReference type="GeneID" id="113708416"/>
<dbReference type="Gene3D" id="3.40.50.300">
    <property type="entry name" value="P-loop containing nucleotide triphosphate hydrolases"/>
    <property type="match status" value="2"/>
</dbReference>
<feature type="domain" description="DNA helicase Pif1-like DEAD-box helicase" evidence="3">
    <location>
        <begin position="1010"/>
        <end position="1197"/>
    </location>
</feature>
<accession>A0ABM4VPH7</accession>
<keyword evidence="1" id="KW-0378">Hydrolase</keyword>
<evidence type="ECO:0000313" key="7">
    <source>
        <dbReference type="Proteomes" id="UP001652660"/>
    </source>
</evidence>
<keyword evidence="1" id="KW-0234">DNA repair</keyword>
<organism evidence="7 8">
    <name type="scientific">Coffea arabica</name>
    <name type="common">Arabian coffee</name>
    <dbReference type="NCBI Taxonomy" id="13443"/>
    <lineage>
        <taxon>Eukaryota</taxon>
        <taxon>Viridiplantae</taxon>
        <taxon>Streptophyta</taxon>
        <taxon>Embryophyta</taxon>
        <taxon>Tracheophyta</taxon>
        <taxon>Spermatophyta</taxon>
        <taxon>Magnoliopsida</taxon>
        <taxon>eudicotyledons</taxon>
        <taxon>Gunneridae</taxon>
        <taxon>Pentapetalae</taxon>
        <taxon>asterids</taxon>
        <taxon>lamiids</taxon>
        <taxon>Gentianales</taxon>
        <taxon>Rubiaceae</taxon>
        <taxon>Ixoroideae</taxon>
        <taxon>Gardenieae complex</taxon>
        <taxon>Bertiereae - Coffeeae clade</taxon>
        <taxon>Coffeeae</taxon>
        <taxon>Coffea</taxon>
    </lineage>
</organism>
<dbReference type="InterPro" id="IPR027417">
    <property type="entry name" value="P-loop_NTPase"/>
</dbReference>
<dbReference type="PANTHER" id="PTHR10492">
    <property type="match status" value="1"/>
</dbReference>
<keyword evidence="7" id="KW-1185">Reference proteome</keyword>
<keyword evidence="1" id="KW-0347">Helicase</keyword>
<dbReference type="InterPro" id="IPR012340">
    <property type="entry name" value="NA-bd_OB-fold"/>
</dbReference>
<evidence type="ECO:0000256" key="1">
    <source>
        <dbReference type="RuleBase" id="RU363044"/>
    </source>
</evidence>
<comment type="catalytic activity">
    <reaction evidence="1">
        <text>ATP + H2O = ADP + phosphate + H(+)</text>
        <dbReference type="Rhea" id="RHEA:13065"/>
        <dbReference type="ChEBI" id="CHEBI:15377"/>
        <dbReference type="ChEBI" id="CHEBI:15378"/>
        <dbReference type="ChEBI" id="CHEBI:30616"/>
        <dbReference type="ChEBI" id="CHEBI:43474"/>
        <dbReference type="ChEBI" id="CHEBI:456216"/>
        <dbReference type="EC" id="5.6.2.3"/>
    </reaction>
</comment>
<dbReference type="SUPFAM" id="SSF50249">
    <property type="entry name" value="Nucleic acid-binding proteins"/>
    <property type="match status" value="1"/>
</dbReference>
<keyword evidence="1" id="KW-0227">DNA damage</keyword>
<feature type="domain" description="Replication factor A C-terminal" evidence="4">
    <location>
        <begin position="1569"/>
        <end position="1684"/>
    </location>
</feature>
<dbReference type="Pfam" id="PF05970">
    <property type="entry name" value="PIF1"/>
    <property type="match status" value="1"/>
</dbReference>
<gene>
    <name evidence="8" type="primary">LOC113708416</name>
</gene>
<dbReference type="CDD" id="cd18809">
    <property type="entry name" value="SF1_C_RecD"/>
    <property type="match status" value="1"/>
</dbReference>
<feature type="domain" description="DNA helicase Pif1-like 2B" evidence="6">
    <location>
        <begin position="1292"/>
        <end position="1337"/>
    </location>
</feature>
<dbReference type="EC" id="5.6.2.3" evidence="1"/>
<dbReference type="PANTHER" id="PTHR10492:SF94">
    <property type="entry name" value="ATP-DEPENDENT DNA HELICASE"/>
    <property type="match status" value="1"/>
</dbReference>
<dbReference type="Proteomes" id="UP001652660">
    <property type="component" value="Chromosome 9c"/>
</dbReference>
<feature type="region of interest" description="Disordered" evidence="2">
    <location>
        <begin position="1"/>
        <end position="44"/>
    </location>
</feature>
<comment type="cofactor">
    <cofactor evidence="1">
        <name>Mg(2+)</name>
        <dbReference type="ChEBI" id="CHEBI:18420"/>
    </cofactor>
</comment>
<evidence type="ECO:0000256" key="2">
    <source>
        <dbReference type="SAM" id="MobiDB-lite"/>
    </source>
</evidence>